<comment type="caution">
    <text evidence="1">The sequence shown here is derived from an EMBL/GenBank/DDBJ whole genome shotgun (WGS) entry which is preliminary data.</text>
</comment>
<accession>A0A9K3DMS0</accession>
<proteinExistence type="predicted"/>
<keyword evidence="2" id="KW-1185">Reference proteome</keyword>
<name>A0A9K3DMS0_HELAN</name>
<dbReference type="AlphaFoldDB" id="A0A9K3DMS0"/>
<dbReference type="Proteomes" id="UP000215914">
    <property type="component" value="Unassembled WGS sequence"/>
</dbReference>
<organism evidence="1 2">
    <name type="scientific">Helianthus annuus</name>
    <name type="common">Common sunflower</name>
    <dbReference type="NCBI Taxonomy" id="4232"/>
    <lineage>
        <taxon>Eukaryota</taxon>
        <taxon>Viridiplantae</taxon>
        <taxon>Streptophyta</taxon>
        <taxon>Embryophyta</taxon>
        <taxon>Tracheophyta</taxon>
        <taxon>Spermatophyta</taxon>
        <taxon>Magnoliopsida</taxon>
        <taxon>eudicotyledons</taxon>
        <taxon>Gunneridae</taxon>
        <taxon>Pentapetalae</taxon>
        <taxon>asterids</taxon>
        <taxon>campanulids</taxon>
        <taxon>Asterales</taxon>
        <taxon>Asteraceae</taxon>
        <taxon>Asteroideae</taxon>
        <taxon>Heliantheae alliance</taxon>
        <taxon>Heliantheae</taxon>
        <taxon>Helianthus</taxon>
    </lineage>
</organism>
<evidence type="ECO:0000313" key="2">
    <source>
        <dbReference type="Proteomes" id="UP000215914"/>
    </source>
</evidence>
<protein>
    <submittedName>
        <fullName evidence="1">Uncharacterized protein</fullName>
    </submittedName>
</protein>
<evidence type="ECO:0000313" key="1">
    <source>
        <dbReference type="EMBL" id="KAF5756861.1"/>
    </source>
</evidence>
<sequence length="49" mass="5776">MLNLISELKVKRMNVFGSRLDREIRRIMSGGNEDDTVPLINEEIRQKIF</sequence>
<reference evidence="1" key="1">
    <citation type="journal article" date="2017" name="Nature">
        <title>The sunflower genome provides insights into oil metabolism, flowering and Asterid evolution.</title>
        <authorList>
            <person name="Badouin H."/>
            <person name="Gouzy J."/>
            <person name="Grassa C.J."/>
            <person name="Murat F."/>
            <person name="Staton S.E."/>
            <person name="Cottret L."/>
            <person name="Lelandais-Briere C."/>
            <person name="Owens G.L."/>
            <person name="Carrere S."/>
            <person name="Mayjonade B."/>
            <person name="Legrand L."/>
            <person name="Gill N."/>
            <person name="Kane N.C."/>
            <person name="Bowers J.E."/>
            <person name="Hubner S."/>
            <person name="Bellec A."/>
            <person name="Berard A."/>
            <person name="Berges H."/>
            <person name="Blanchet N."/>
            <person name="Boniface M.C."/>
            <person name="Brunel D."/>
            <person name="Catrice O."/>
            <person name="Chaidir N."/>
            <person name="Claudel C."/>
            <person name="Donnadieu C."/>
            <person name="Faraut T."/>
            <person name="Fievet G."/>
            <person name="Helmstetter N."/>
            <person name="King M."/>
            <person name="Knapp S.J."/>
            <person name="Lai Z."/>
            <person name="Le Paslier M.C."/>
            <person name="Lippi Y."/>
            <person name="Lorenzon L."/>
            <person name="Mandel J.R."/>
            <person name="Marage G."/>
            <person name="Marchand G."/>
            <person name="Marquand E."/>
            <person name="Bret-Mestries E."/>
            <person name="Morien E."/>
            <person name="Nambeesan S."/>
            <person name="Nguyen T."/>
            <person name="Pegot-Espagnet P."/>
            <person name="Pouilly N."/>
            <person name="Raftis F."/>
            <person name="Sallet E."/>
            <person name="Schiex T."/>
            <person name="Thomas J."/>
            <person name="Vandecasteele C."/>
            <person name="Vares D."/>
            <person name="Vear F."/>
            <person name="Vautrin S."/>
            <person name="Crespi M."/>
            <person name="Mangin B."/>
            <person name="Burke J.M."/>
            <person name="Salse J."/>
            <person name="Munos S."/>
            <person name="Vincourt P."/>
            <person name="Rieseberg L.H."/>
            <person name="Langlade N.B."/>
        </authorList>
    </citation>
    <scope>NUCLEOTIDE SEQUENCE</scope>
    <source>
        <tissue evidence="1">Leaves</tissue>
    </source>
</reference>
<dbReference type="EMBL" id="MNCJ02000332">
    <property type="protein sequence ID" value="KAF5756861.1"/>
    <property type="molecule type" value="Genomic_DNA"/>
</dbReference>
<reference evidence="1" key="2">
    <citation type="submission" date="2020-06" db="EMBL/GenBank/DDBJ databases">
        <title>Helianthus annuus Genome sequencing and assembly Release 2.</title>
        <authorList>
            <person name="Gouzy J."/>
            <person name="Langlade N."/>
            <person name="Munos S."/>
        </authorList>
    </citation>
    <scope>NUCLEOTIDE SEQUENCE</scope>
    <source>
        <tissue evidence="1">Leaves</tissue>
    </source>
</reference>
<dbReference type="Gramene" id="mRNA:HanXRQr2_Chr17g0819851">
    <property type="protein sequence ID" value="mRNA:HanXRQr2_Chr17g0819851"/>
    <property type="gene ID" value="HanXRQr2_Chr17g0819851"/>
</dbReference>
<gene>
    <name evidence="1" type="ORF">HanXRQr2_Chr17g0819851</name>
</gene>